<reference evidence="1 2" key="1">
    <citation type="submission" date="2011-03" db="EMBL/GenBank/DDBJ databases">
        <authorList>
            <person name="Muzny D."/>
            <person name="Qin X."/>
            <person name="Deng J."/>
            <person name="Jiang H."/>
            <person name="Liu Y."/>
            <person name="Qu J."/>
            <person name="Song X.-Z."/>
            <person name="Zhang L."/>
            <person name="Thornton R."/>
            <person name="Coyle M."/>
            <person name="Francisco L."/>
            <person name="Jackson L."/>
            <person name="Javaid M."/>
            <person name="Korchina V."/>
            <person name="Kovar C."/>
            <person name="Mata R."/>
            <person name="Mathew T."/>
            <person name="Ngo R."/>
            <person name="Nguyen L."/>
            <person name="Nguyen N."/>
            <person name="Okwuonu G."/>
            <person name="Ongeri F."/>
            <person name="Pham C."/>
            <person name="Simmons D."/>
            <person name="Wilczek-Boney K."/>
            <person name="Hale W."/>
            <person name="Jakkamsetti A."/>
            <person name="Pham P."/>
            <person name="Ruth R."/>
            <person name="San Lucas F."/>
            <person name="Warren J."/>
            <person name="Zhang J."/>
            <person name="Zhao Z."/>
            <person name="Zhou C."/>
            <person name="Zhu D."/>
            <person name="Lee S."/>
            <person name="Bess C."/>
            <person name="Blankenburg K."/>
            <person name="Forbes L."/>
            <person name="Fu Q."/>
            <person name="Gubbala S."/>
            <person name="Hirani K."/>
            <person name="Jayaseelan J.C."/>
            <person name="Lara F."/>
            <person name="Munidasa M."/>
            <person name="Palculict T."/>
            <person name="Patil S."/>
            <person name="Pu L.-L."/>
            <person name="Saada N."/>
            <person name="Tang L."/>
            <person name="Weissenberger G."/>
            <person name="Zhu Y."/>
            <person name="Hemphill L."/>
            <person name="Shang Y."/>
            <person name="Youmans B."/>
            <person name="Ayvaz T."/>
            <person name="Ross M."/>
            <person name="Santibanez J."/>
            <person name="Aqrawi P."/>
            <person name="Gross S."/>
            <person name="Joshi V."/>
            <person name="Fowler G."/>
            <person name="Nazareth L."/>
            <person name="Reid J."/>
            <person name="Worley K."/>
            <person name="Petrosino J."/>
            <person name="Highlander S."/>
            <person name="Gibbs R."/>
        </authorList>
    </citation>
    <scope>NUCLEOTIDE SEQUENCE [LARGE SCALE GENOMIC DNA]</scope>
    <source>
        <strain evidence="1 2">SK49</strain>
    </source>
</reference>
<dbReference type="GO" id="GO:0005840">
    <property type="term" value="C:ribosome"/>
    <property type="evidence" value="ECO:0007669"/>
    <property type="project" value="UniProtKB-KW"/>
</dbReference>
<keyword evidence="1" id="KW-0689">Ribosomal protein</keyword>
<accession>F3UWK3</accession>
<dbReference type="EMBL" id="AFFO01000007">
    <property type="protein sequence ID" value="EGJ40498.1"/>
    <property type="molecule type" value="Genomic_DNA"/>
</dbReference>
<gene>
    <name evidence="1" type="primary">rplS</name>
    <name evidence="1" type="ORF">HMPREF9380_0891</name>
</gene>
<dbReference type="eggNOG" id="ENOG5030CUR">
    <property type="taxonomic scope" value="Bacteria"/>
</dbReference>
<evidence type="ECO:0000313" key="1">
    <source>
        <dbReference type="EMBL" id="EGJ40498.1"/>
    </source>
</evidence>
<organism evidence="1 2">
    <name type="scientific">Streptococcus sanguinis SK49</name>
    <dbReference type="NCBI Taxonomy" id="888808"/>
    <lineage>
        <taxon>Bacteria</taxon>
        <taxon>Bacillati</taxon>
        <taxon>Bacillota</taxon>
        <taxon>Bacilli</taxon>
        <taxon>Lactobacillales</taxon>
        <taxon>Streptococcaceae</taxon>
        <taxon>Streptococcus</taxon>
    </lineage>
</organism>
<evidence type="ECO:0000313" key="2">
    <source>
        <dbReference type="Proteomes" id="UP000006459"/>
    </source>
</evidence>
<dbReference type="Proteomes" id="UP000006459">
    <property type="component" value="Unassembled WGS sequence"/>
</dbReference>
<keyword evidence="1" id="KW-0687">Ribonucleoprotein</keyword>
<proteinExistence type="predicted"/>
<sequence>MLAEIDTLTEALALAEDVSDRDSDSVCELAVAVAASAALLSSPKTVSPRVAKTSVVSMTFSRA</sequence>
<name>F3UWK3_STRSA</name>
<dbReference type="HOGENOM" id="CLU_195379_0_0_9"/>
<protein>
    <submittedName>
        <fullName evidence="1">50S ribosomal protein L19</fullName>
    </submittedName>
</protein>
<comment type="caution">
    <text evidence="1">The sequence shown here is derived from an EMBL/GenBank/DDBJ whole genome shotgun (WGS) entry which is preliminary data.</text>
</comment>
<dbReference type="AlphaFoldDB" id="F3UWK3"/>